<evidence type="ECO:0000259" key="1">
    <source>
        <dbReference type="Pfam" id="PF13280"/>
    </source>
</evidence>
<name>A0ABR6WSH5_9FIRM</name>
<dbReference type="InterPro" id="IPR026881">
    <property type="entry name" value="WYL_dom"/>
</dbReference>
<evidence type="ECO:0000313" key="2">
    <source>
        <dbReference type="EMBL" id="MBC3803557.1"/>
    </source>
</evidence>
<dbReference type="Pfam" id="PF13280">
    <property type="entry name" value="WYL"/>
    <property type="match status" value="1"/>
</dbReference>
<proteinExistence type="predicted"/>
<feature type="domain" description="WYL" evidence="1">
    <location>
        <begin position="314"/>
        <end position="378"/>
    </location>
</feature>
<comment type="caution">
    <text evidence="2">The sequence shown here is derived from an EMBL/GenBank/DDBJ whole genome shotgun (WGS) entry which is preliminary data.</text>
</comment>
<dbReference type="PROSITE" id="PS52050">
    <property type="entry name" value="WYL"/>
    <property type="match status" value="1"/>
</dbReference>
<protein>
    <submittedName>
        <fullName evidence="2">WYL domain-containing protein</fullName>
    </submittedName>
</protein>
<keyword evidence="3" id="KW-1185">Reference proteome</keyword>
<dbReference type="EMBL" id="WJBC01000004">
    <property type="protein sequence ID" value="MBC3803557.1"/>
    <property type="molecule type" value="Genomic_DNA"/>
</dbReference>
<organism evidence="2 3">
    <name type="scientific">Acetobacterium fimetarium</name>
    <dbReference type="NCBI Taxonomy" id="52691"/>
    <lineage>
        <taxon>Bacteria</taxon>
        <taxon>Bacillati</taxon>
        <taxon>Bacillota</taxon>
        <taxon>Clostridia</taxon>
        <taxon>Eubacteriales</taxon>
        <taxon>Eubacteriaceae</taxon>
        <taxon>Acetobacterium</taxon>
    </lineage>
</organism>
<dbReference type="Proteomes" id="UP000603234">
    <property type="component" value="Unassembled WGS sequence"/>
</dbReference>
<gene>
    <name evidence="2" type="ORF">GH808_03785</name>
</gene>
<evidence type="ECO:0000313" key="3">
    <source>
        <dbReference type="Proteomes" id="UP000603234"/>
    </source>
</evidence>
<accession>A0ABR6WSH5</accession>
<reference evidence="2 3" key="1">
    <citation type="journal article" date="2020" name="mSystems">
        <title>Defining Genomic and Predicted Metabolic Features of the Acetobacterium Genus.</title>
        <authorList>
            <person name="Ross D.E."/>
            <person name="Marshall C.W."/>
            <person name="Gulliver D."/>
            <person name="May H.D."/>
            <person name="Norman R.S."/>
        </authorList>
    </citation>
    <scope>NUCLEOTIDE SEQUENCE [LARGE SCALE GENOMIC DNA]</scope>
    <source>
        <strain evidence="2 3">DSM 8238</strain>
    </source>
</reference>
<sequence>MGLFFSVLKNLQKSRSDDMAKTKNTHAFQNDIKHYDNIRDILRFLYMYGSYSKEELVKNKLAKSISSFYDTKQRIENYIDGEFLQKHKSTEKGSGKKYRFMYDPFICPVNYLAETYQNCSYVIGDFIFYFCLMQAFTDSEFRQLPYEYVNDAEYGEIDDCMAFNHEFTLNELITTIQLVFDANQELLENCNQVLCNDEQSELIFTMPRVRARINELTDLGILIRTQKDRYRLADDIFQNFDANELQDIQLMTQYFYNCSVITVPGFYLSSTIAEYSQANFISETDAFFNKQENPVFFYKNHRLQNVIDDDITWAILDAIHNRNVIQYSYRNKSTESKTFTVLPIKVVIDLQYGRQYLFAYDYDFKGFNIQRIASISDIKPSKAVTANQKYEFASNAKEYKDIHVLYDEQYHAHMKNVWNIARSDSPSTVLIHFCFPADVYEKNLSRLRSTCHCGTITELRGNKVDYTSTVQCESELVPWIKSFGSFATVDKHMNPNLYDKMKSDWEEALKLYGTI</sequence>